<dbReference type="InterPro" id="IPR036434">
    <property type="entry name" value="Beta_cellobiohydrolase_sf"/>
</dbReference>
<gene>
    <name evidence="10" type="ORF">JK386_16170</name>
</gene>
<keyword evidence="7 9" id="KW-0624">Polysaccharide degradation</keyword>
<dbReference type="EMBL" id="JAERTX010000017">
    <property type="protein sequence ID" value="MBM9461440.1"/>
    <property type="molecule type" value="Genomic_DNA"/>
</dbReference>
<keyword evidence="3 9" id="KW-0136">Cellulose degradation</keyword>
<reference evidence="10" key="1">
    <citation type="submission" date="2021-01" db="EMBL/GenBank/DDBJ databases">
        <title>Novel species in genus Nocardioides.</title>
        <authorList>
            <person name="Zhang G."/>
        </authorList>
    </citation>
    <scope>NUCLEOTIDE SEQUENCE</scope>
    <source>
        <strain evidence="10">Zg-536</strain>
    </source>
</reference>
<dbReference type="PANTHER" id="PTHR34876">
    <property type="match status" value="1"/>
</dbReference>
<keyword evidence="11" id="KW-1185">Reference proteome</keyword>
<comment type="caution">
    <text evidence="10">The sequence shown here is derived from an EMBL/GenBank/DDBJ whole genome shotgun (WGS) entry which is preliminary data.</text>
</comment>
<dbReference type="Gene3D" id="3.20.20.40">
    <property type="entry name" value="1, 4-beta cellobiohydrolase"/>
    <property type="match status" value="1"/>
</dbReference>
<dbReference type="AlphaFoldDB" id="A0A939BZU6"/>
<evidence type="ECO:0000313" key="11">
    <source>
        <dbReference type="Proteomes" id="UP000663791"/>
    </source>
</evidence>
<dbReference type="GO" id="GO:0030245">
    <property type="term" value="P:cellulose catabolic process"/>
    <property type="evidence" value="ECO:0007669"/>
    <property type="project" value="UniProtKB-KW"/>
</dbReference>
<dbReference type="PANTHER" id="PTHR34876:SF4">
    <property type="entry name" value="1,4-BETA-D-GLUCAN CELLOBIOHYDROLASE C-RELATED"/>
    <property type="match status" value="1"/>
</dbReference>
<comment type="similarity">
    <text evidence="9">Belongs to the glycosyl hydrolase family 6.</text>
</comment>
<dbReference type="EC" id="3.2.1.-" evidence="9"/>
<evidence type="ECO:0000256" key="2">
    <source>
        <dbReference type="ARBA" id="ARBA00022801"/>
    </source>
</evidence>
<evidence type="ECO:0000256" key="5">
    <source>
        <dbReference type="ARBA" id="ARBA00023277"/>
    </source>
</evidence>
<keyword evidence="2 9" id="KW-0378">Hydrolase</keyword>
<dbReference type="SUPFAM" id="SSF51989">
    <property type="entry name" value="Glycosyl hydrolases family 6, cellulases"/>
    <property type="match status" value="1"/>
</dbReference>
<feature type="active site" evidence="8">
    <location>
        <position position="133"/>
    </location>
</feature>
<evidence type="ECO:0000313" key="10">
    <source>
        <dbReference type="EMBL" id="MBM9461440.1"/>
    </source>
</evidence>
<evidence type="ECO:0000256" key="8">
    <source>
        <dbReference type="PROSITE-ProRule" id="PRU10056"/>
    </source>
</evidence>
<sequence>MNRNRRADRTRRRPIAVAVSLALVVVAAMLLAVSGLTDTLDVGGAFRRPAPIVEVADDPYTDRPLHVDPSSQTARAAMDDDRFVALAATPQAKWFTDWTTAETIEAELGTYLAGAGARQELAVAVLYRIPERDCGSHAAGGAADHDEYRAWIDGAARALEGQQAIVVLEPDAVGQLDKCTTGRAELLRYASDRLGSTGAWVYIDGGHSRWVEPDEMAERLQQVGIEHLRGFTTNVANFRATEDEREYGEQVVAELTRLGIEEKRFVIDTGRNGGEVSDDEWCNPPGARLGRAPALLFDGAWDAALWIKSPAESDGTCHGGPRTGFYDQLALMLMGEPNAIERRASRRKG</sequence>
<dbReference type="Proteomes" id="UP000663791">
    <property type="component" value="Unassembled WGS sequence"/>
</dbReference>
<dbReference type="PRINTS" id="PR00733">
    <property type="entry name" value="GLHYDRLASE6"/>
</dbReference>
<dbReference type="PROSITE" id="PS00655">
    <property type="entry name" value="GLYCOSYL_HYDROL_F6_1"/>
    <property type="match status" value="1"/>
</dbReference>
<evidence type="ECO:0000256" key="1">
    <source>
        <dbReference type="ARBA" id="ARBA00022729"/>
    </source>
</evidence>
<evidence type="ECO:0000256" key="3">
    <source>
        <dbReference type="ARBA" id="ARBA00023001"/>
    </source>
</evidence>
<keyword evidence="1" id="KW-0732">Signal</keyword>
<keyword evidence="4" id="KW-1015">Disulfide bond</keyword>
<keyword evidence="5 9" id="KW-0119">Carbohydrate metabolism</keyword>
<dbReference type="InterPro" id="IPR001524">
    <property type="entry name" value="Glyco_hydro_6_CS"/>
</dbReference>
<evidence type="ECO:0000256" key="6">
    <source>
        <dbReference type="ARBA" id="ARBA00023295"/>
    </source>
</evidence>
<dbReference type="InterPro" id="IPR016288">
    <property type="entry name" value="Beta_cellobiohydrolase"/>
</dbReference>
<name>A0A939BZU6_9ACTN</name>
<dbReference type="Pfam" id="PF01341">
    <property type="entry name" value="Glyco_hydro_6"/>
    <property type="match status" value="1"/>
</dbReference>
<keyword evidence="6 9" id="KW-0326">Glycosidase</keyword>
<dbReference type="RefSeq" id="WP_205292759.1">
    <property type="nucleotide sequence ID" value="NZ_CP074406.1"/>
</dbReference>
<proteinExistence type="inferred from homology"/>
<evidence type="ECO:0000256" key="9">
    <source>
        <dbReference type="RuleBase" id="RU361186"/>
    </source>
</evidence>
<evidence type="ECO:0000256" key="4">
    <source>
        <dbReference type="ARBA" id="ARBA00023157"/>
    </source>
</evidence>
<organism evidence="10 11">
    <name type="scientific">Nocardioides faecalis</name>
    <dbReference type="NCBI Taxonomy" id="2803858"/>
    <lineage>
        <taxon>Bacteria</taxon>
        <taxon>Bacillati</taxon>
        <taxon>Actinomycetota</taxon>
        <taxon>Actinomycetes</taxon>
        <taxon>Propionibacteriales</taxon>
        <taxon>Nocardioidaceae</taxon>
        <taxon>Nocardioides</taxon>
    </lineage>
</organism>
<dbReference type="GO" id="GO:0004553">
    <property type="term" value="F:hydrolase activity, hydrolyzing O-glycosyl compounds"/>
    <property type="evidence" value="ECO:0007669"/>
    <property type="project" value="InterPro"/>
</dbReference>
<accession>A0A939BZU6</accession>
<protein>
    <recommendedName>
        <fullName evidence="9">Glucanase</fullName>
        <ecNumber evidence="9">3.2.1.-</ecNumber>
    </recommendedName>
</protein>
<evidence type="ECO:0000256" key="7">
    <source>
        <dbReference type="ARBA" id="ARBA00023326"/>
    </source>
</evidence>